<dbReference type="PANTHER" id="PTHR30146">
    <property type="entry name" value="LACI-RELATED TRANSCRIPTIONAL REPRESSOR"/>
    <property type="match status" value="1"/>
</dbReference>
<reference evidence="6" key="1">
    <citation type="submission" date="2017-10" db="EMBL/GenBank/DDBJ databases">
        <title>Draft genome sequences of strains TRE 1, TRE 9, TRE H and TRI 7, isolated from tamarins, belonging to four potential novel Bifidobacterium species.</title>
        <authorList>
            <person name="Mattarelli P."/>
            <person name="Modesto M."/>
            <person name="Puglisi E."/>
            <person name="Morelli L."/>
            <person name="Bonetti A."/>
            <person name="Spezio C."/>
            <person name="Sandri C."/>
        </authorList>
    </citation>
    <scope>NUCLEOTIDE SEQUENCE [LARGE SCALE GENOMIC DNA]</scope>
    <source>
        <strain evidence="6">TREH</strain>
    </source>
</reference>
<dbReference type="GO" id="GO:0000976">
    <property type="term" value="F:transcription cis-regulatory region binding"/>
    <property type="evidence" value="ECO:0007669"/>
    <property type="project" value="TreeGrafter"/>
</dbReference>
<proteinExistence type="predicted"/>
<evidence type="ECO:0000313" key="6">
    <source>
        <dbReference type="Proteomes" id="UP000229239"/>
    </source>
</evidence>
<dbReference type="SMART" id="SM00354">
    <property type="entry name" value="HTH_LACI"/>
    <property type="match status" value="1"/>
</dbReference>
<accession>A0A2M9HM92</accession>
<dbReference type="CDD" id="cd01392">
    <property type="entry name" value="HTH_LacI"/>
    <property type="match status" value="1"/>
</dbReference>
<dbReference type="PANTHER" id="PTHR30146:SF153">
    <property type="entry name" value="LACTOSE OPERON REPRESSOR"/>
    <property type="match status" value="1"/>
</dbReference>
<evidence type="ECO:0000256" key="1">
    <source>
        <dbReference type="ARBA" id="ARBA00023015"/>
    </source>
</evidence>
<dbReference type="InterPro" id="IPR000843">
    <property type="entry name" value="HTH_LacI"/>
</dbReference>
<dbReference type="Proteomes" id="UP000229239">
    <property type="component" value="Unassembled WGS sequence"/>
</dbReference>
<protein>
    <submittedName>
        <fullName evidence="5">LacI family transcriptional regulator</fullName>
    </submittedName>
</protein>
<dbReference type="InterPro" id="IPR010982">
    <property type="entry name" value="Lambda_DNA-bd_dom_sf"/>
</dbReference>
<organism evidence="5 6">
    <name type="scientific">Bifidobacterium felsineum</name>
    <dbReference type="NCBI Taxonomy" id="2045440"/>
    <lineage>
        <taxon>Bacteria</taxon>
        <taxon>Bacillati</taxon>
        <taxon>Actinomycetota</taxon>
        <taxon>Actinomycetes</taxon>
        <taxon>Bifidobacteriales</taxon>
        <taxon>Bifidobacteriaceae</taxon>
        <taxon>Bifidobacterium</taxon>
    </lineage>
</organism>
<dbReference type="Pfam" id="PF13377">
    <property type="entry name" value="Peripla_BP_3"/>
    <property type="match status" value="1"/>
</dbReference>
<dbReference type="Gene3D" id="3.40.50.2300">
    <property type="match status" value="2"/>
</dbReference>
<dbReference type="EMBL" id="PEBJ01000001">
    <property type="protein sequence ID" value="PJM77901.1"/>
    <property type="molecule type" value="Genomic_DNA"/>
</dbReference>
<dbReference type="GO" id="GO:0003700">
    <property type="term" value="F:DNA-binding transcription factor activity"/>
    <property type="evidence" value="ECO:0007669"/>
    <property type="project" value="TreeGrafter"/>
</dbReference>
<name>A0A2M9HM92_9BIFI</name>
<evidence type="ECO:0000259" key="4">
    <source>
        <dbReference type="PROSITE" id="PS50932"/>
    </source>
</evidence>
<dbReference type="Pfam" id="PF00356">
    <property type="entry name" value="LacI"/>
    <property type="match status" value="1"/>
</dbReference>
<dbReference type="InterPro" id="IPR046335">
    <property type="entry name" value="LacI/GalR-like_sensor"/>
</dbReference>
<dbReference type="CDD" id="cd06267">
    <property type="entry name" value="PBP1_LacI_sugar_binding-like"/>
    <property type="match status" value="1"/>
</dbReference>
<keyword evidence="1" id="KW-0805">Transcription regulation</keyword>
<dbReference type="PROSITE" id="PS50932">
    <property type="entry name" value="HTH_LACI_2"/>
    <property type="match status" value="1"/>
</dbReference>
<dbReference type="InterPro" id="IPR028082">
    <property type="entry name" value="Peripla_BP_I"/>
</dbReference>
<keyword evidence="6" id="KW-1185">Reference proteome</keyword>
<evidence type="ECO:0000313" key="5">
    <source>
        <dbReference type="EMBL" id="PJM77901.1"/>
    </source>
</evidence>
<feature type="domain" description="HTH lacI-type" evidence="4">
    <location>
        <begin position="10"/>
        <end position="64"/>
    </location>
</feature>
<comment type="caution">
    <text evidence="5">The sequence shown here is derived from an EMBL/GenBank/DDBJ whole genome shotgun (WGS) entry which is preliminary data.</text>
</comment>
<evidence type="ECO:0000256" key="2">
    <source>
        <dbReference type="ARBA" id="ARBA00023125"/>
    </source>
</evidence>
<dbReference type="SUPFAM" id="SSF47413">
    <property type="entry name" value="lambda repressor-like DNA-binding domains"/>
    <property type="match status" value="1"/>
</dbReference>
<evidence type="ECO:0000256" key="3">
    <source>
        <dbReference type="ARBA" id="ARBA00023163"/>
    </source>
</evidence>
<keyword evidence="2" id="KW-0238">DNA-binding</keyword>
<dbReference type="AlphaFoldDB" id="A0A2M9HM92"/>
<dbReference type="OrthoDB" id="2854648at2"/>
<dbReference type="Gene3D" id="1.10.260.40">
    <property type="entry name" value="lambda repressor-like DNA-binding domains"/>
    <property type="match status" value="1"/>
</dbReference>
<keyword evidence="3" id="KW-0804">Transcription</keyword>
<gene>
    <name evidence="5" type="ORF">CSQ86_02310</name>
</gene>
<dbReference type="PROSITE" id="PS00356">
    <property type="entry name" value="HTH_LACI_1"/>
    <property type="match status" value="1"/>
</dbReference>
<sequence>MTKDSTMKRITINDVATEAHVSIKTVSNVINNAGSMRPETRKRVQDAIERLGYTVNYSARSLKTGTTNIIGLALMAFEQPWTSMYAGEIIKSARKRGYSVVIDTYGDDGLSSIIDETYCVNADGWIYYADRPLLKHGRLLQQRYPVVLTGESLSYGLVDSVTMPNRQPVDEITTAFIRQGVQCIGLIGAPDDLVKERRLNEVLDLKEGTRVLRTQGYYQAFADAGLPVNTDVVVEGGRWDVNWGVWGAKRLLDVPAFRDASTRAVICLNDALALGALHAFKEYGWRVPDDVQISGFDDIEEGRHSDPALTTVNSQLNRYADYAVDMLIERIGGDTGPTRAISTDYVIEHRGSTTFAQ</sequence>
<dbReference type="RefSeq" id="WP_100493482.1">
    <property type="nucleotide sequence ID" value="NZ_PEBJ01000001.1"/>
</dbReference>
<dbReference type="SUPFAM" id="SSF53822">
    <property type="entry name" value="Periplasmic binding protein-like I"/>
    <property type="match status" value="1"/>
</dbReference>